<dbReference type="AlphaFoldDB" id="A0A3N4L4R0"/>
<name>A0A3N4L4R0_9PEZI</name>
<dbReference type="GO" id="GO:0005737">
    <property type="term" value="C:cytoplasm"/>
    <property type="evidence" value="ECO:0007669"/>
    <property type="project" value="UniProtKB-ARBA"/>
</dbReference>
<evidence type="ECO:0000313" key="2">
    <source>
        <dbReference type="EMBL" id="RPB17894.1"/>
    </source>
</evidence>
<reference evidence="2 3" key="1">
    <citation type="journal article" date="2018" name="Nat. Ecol. Evol.">
        <title>Pezizomycetes genomes reveal the molecular basis of ectomycorrhizal truffle lifestyle.</title>
        <authorList>
            <person name="Murat C."/>
            <person name="Payen T."/>
            <person name="Noel B."/>
            <person name="Kuo A."/>
            <person name="Morin E."/>
            <person name="Chen J."/>
            <person name="Kohler A."/>
            <person name="Krizsan K."/>
            <person name="Balestrini R."/>
            <person name="Da Silva C."/>
            <person name="Montanini B."/>
            <person name="Hainaut M."/>
            <person name="Levati E."/>
            <person name="Barry K.W."/>
            <person name="Belfiori B."/>
            <person name="Cichocki N."/>
            <person name="Clum A."/>
            <person name="Dockter R.B."/>
            <person name="Fauchery L."/>
            <person name="Guy J."/>
            <person name="Iotti M."/>
            <person name="Le Tacon F."/>
            <person name="Lindquist E.A."/>
            <person name="Lipzen A."/>
            <person name="Malagnac F."/>
            <person name="Mello A."/>
            <person name="Molinier V."/>
            <person name="Miyauchi S."/>
            <person name="Poulain J."/>
            <person name="Riccioni C."/>
            <person name="Rubini A."/>
            <person name="Sitrit Y."/>
            <person name="Splivallo R."/>
            <person name="Traeger S."/>
            <person name="Wang M."/>
            <person name="Zifcakova L."/>
            <person name="Wipf D."/>
            <person name="Zambonelli A."/>
            <person name="Paolocci F."/>
            <person name="Nowrousian M."/>
            <person name="Ottonello S."/>
            <person name="Baldrian P."/>
            <person name="Spatafora J.W."/>
            <person name="Henrissat B."/>
            <person name="Nagy L.G."/>
            <person name="Aury J.M."/>
            <person name="Wincker P."/>
            <person name="Grigoriev I.V."/>
            <person name="Bonfante P."/>
            <person name="Martin F.M."/>
        </authorList>
    </citation>
    <scope>NUCLEOTIDE SEQUENCE [LARGE SCALE GENOMIC DNA]</scope>
    <source>
        <strain evidence="2 3">ATCC MYA-4762</strain>
    </source>
</reference>
<dbReference type="Pfam" id="PF01348">
    <property type="entry name" value="Intron_maturas2"/>
    <property type="match status" value="1"/>
</dbReference>
<dbReference type="OrthoDB" id="3594036at2759"/>
<proteinExistence type="predicted"/>
<accession>A0A3N4L4R0</accession>
<keyword evidence="3" id="KW-1185">Reference proteome</keyword>
<dbReference type="InterPro" id="IPR024937">
    <property type="entry name" value="Domain_X"/>
</dbReference>
<gene>
    <name evidence="2" type="ORF">L211DRAFT_844267</name>
</gene>
<dbReference type="STRING" id="1051890.A0A3N4L4R0"/>
<dbReference type="GO" id="GO:0006397">
    <property type="term" value="P:mRNA processing"/>
    <property type="evidence" value="ECO:0007669"/>
    <property type="project" value="InterPro"/>
</dbReference>
<dbReference type="Proteomes" id="UP000267821">
    <property type="component" value="Unassembled WGS sequence"/>
</dbReference>
<sequence>MTAPLDILTKRLRDKGFWKPGPSGPVSRGIPKFIAWSIKNLILRFRTILNGFLNFYSFVDNRGSLSFIYFLLHGTLRKTICRKLDIGGREFYSIFGREITISILRKDGQ</sequence>
<evidence type="ECO:0000259" key="1">
    <source>
        <dbReference type="Pfam" id="PF01348"/>
    </source>
</evidence>
<organism evidence="2 3">
    <name type="scientific">Terfezia boudieri ATCC MYA-4762</name>
    <dbReference type="NCBI Taxonomy" id="1051890"/>
    <lineage>
        <taxon>Eukaryota</taxon>
        <taxon>Fungi</taxon>
        <taxon>Dikarya</taxon>
        <taxon>Ascomycota</taxon>
        <taxon>Pezizomycotina</taxon>
        <taxon>Pezizomycetes</taxon>
        <taxon>Pezizales</taxon>
        <taxon>Pezizaceae</taxon>
        <taxon>Terfezia</taxon>
    </lineage>
</organism>
<evidence type="ECO:0000313" key="3">
    <source>
        <dbReference type="Proteomes" id="UP000267821"/>
    </source>
</evidence>
<dbReference type="InParanoid" id="A0A3N4L4R0"/>
<protein>
    <recommendedName>
        <fullName evidence="1">Domain X domain-containing protein</fullName>
    </recommendedName>
</protein>
<dbReference type="EMBL" id="ML121914">
    <property type="protein sequence ID" value="RPB17894.1"/>
    <property type="molecule type" value="Genomic_DNA"/>
</dbReference>
<feature type="domain" description="Domain X" evidence="1">
    <location>
        <begin position="1"/>
        <end position="97"/>
    </location>
</feature>